<dbReference type="KEGG" id="ten:LPB136_06580"/>
<dbReference type="Pfam" id="PF04230">
    <property type="entry name" value="PS_pyruv_trans"/>
    <property type="match status" value="1"/>
</dbReference>
<dbReference type="EMBL" id="CP018155">
    <property type="protein sequence ID" value="APG65043.1"/>
    <property type="molecule type" value="Genomic_DNA"/>
</dbReference>
<organism evidence="2 3">
    <name type="scientific">Tenacibaculum todarodis</name>
    <dbReference type="NCBI Taxonomy" id="1850252"/>
    <lineage>
        <taxon>Bacteria</taxon>
        <taxon>Pseudomonadati</taxon>
        <taxon>Bacteroidota</taxon>
        <taxon>Flavobacteriia</taxon>
        <taxon>Flavobacteriales</taxon>
        <taxon>Flavobacteriaceae</taxon>
        <taxon>Tenacibaculum</taxon>
    </lineage>
</organism>
<evidence type="ECO:0000313" key="3">
    <source>
        <dbReference type="Proteomes" id="UP000181898"/>
    </source>
</evidence>
<dbReference type="AlphaFoldDB" id="A0A1L3JIX0"/>
<sequence length="393" mass="45805">MNKKKVFISGYYGFNNVGDDLLLLSLTNYLLSQNNISKISIVVKEIAAKPLQLDKSIKVIEAPVFKGNKITRILKTILAEIKHLRENDIYIFGGGTRLFETKNRKYQSLLIKYLFLQYNALFLHKKVYHLGIGIGDVKSKFGKYLLKRILNLSSFIYLRDKKSYSIAESYVKKQQKISLGSDLFFLSKKPQVKKIDKVEKIGLSIFNYFGYISDDVNKKDIFIEKWIAIIKDILNKNPNIEISLFSFQKKYGGNDEVFNQKIMESINSPRLYHVKYTTNTNNVLNKIHELDLCIGMRYHFCLVALYYNIPVLGINYQPKILNEFKDLGIDQFCFEINEFLNSSSLLENKIDGIIKDVNKTKQNFSEAFLKINKRHLTLKEQLDTILFQFNERK</sequence>
<name>A0A1L3JIX0_9FLAO</name>
<accession>A0A1L3JIX0</accession>
<evidence type="ECO:0000313" key="2">
    <source>
        <dbReference type="EMBL" id="APG65043.1"/>
    </source>
</evidence>
<keyword evidence="3" id="KW-1185">Reference proteome</keyword>
<dbReference type="PANTHER" id="PTHR36836:SF1">
    <property type="entry name" value="COLANIC ACID BIOSYNTHESIS PROTEIN WCAK"/>
    <property type="match status" value="1"/>
</dbReference>
<proteinExistence type="predicted"/>
<dbReference type="RefSeq" id="WP_072555369.1">
    <property type="nucleotide sequence ID" value="NZ_CP018155.1"/>
</dbReference>
<feature type="domain" description="Polysaccharide pyruvyl transferase" evidence="1">
    <location>
        <begin position="16"/>
        <end position="317"/>
    </location>
</feature>
<dbReference type="InterPro" id="IPR007345">
    <property type="entry name" value="Polysacch_pyruvyl_Trfase"/>
</dbReference>
<dbReference type="STRING" id="1850252.LPB136_06580"/>
<protein>
    <recommendedName>
        <fullName evidence="1">Polysaccharide pyruvyl transferase domain-containing protein</fullName>
    </recommendedName>
</protein>
<dbReference type="PANTHER" id="PTHR36836">
    <property type="entry name" value="COLANIC ACID BIOSYNTHESIS PROTEIN WCAK"/>
    <property type="match status" value="1"/>
</dbReference>
<reference evidence="2 3" key="1">
    <citation type="submission" date="2016-11" db="EMBL/GenBank/DDBJ databases">
        <title>Tenacibaculum sp. LPB0136, isolated from marine environment.</title>
        <authorList>
            <person name="Kim E."/>
            <person name="Yi H."/>
        </authorList>
    </citation>
    <scope>NUCLEOTIDE SEQUENCE [LARGE SCALE GENOMIC DNA]</scope>
    <source>
        <strain evidence="2 3">LPB0136</strain>
    </source>
</reference>
<dbReference type="OrthoDB" id="3199616at2"/>
<gene>
    <name evidence="2" type="ORF">LPB136_06580</name>
</gene>
<evidence type="ECO:0000259" key="1">
    <source>
        <dbReference type="Pfam" id="PF04230"/>
    </source>
</evidence>
<dbReference type="Proteomes" id="UP000181898">
    <property type="component" value="Chromosome"/>
</dbReference>